<proteinExistence type="inferred from homology"/>
<organism evidence="7 8">
    <name type="scientific">Lentinula edodes</name>
    <name type="common">Shiitake mushroom</name>
    <name type="synonym">Lentinus edodes</name>
    <dbReference type="NCBI Taxonomy" id="5353"/>
    <lineage>
        <taxon>Eukaryota</taxon>
        <taxon>Fungi</taxon>
        <taxon>Dikarya</taxon>
        <taxon>Basidiomycota</taxon>
        <taxon>Agaricomycotina</taxon>
        <taxon>Agaricomycetes</taxon>
        <taxon>Agaricomycetidae</taxon>
        <taxon>Agaricales</taxon>
        <taxon>Marasmiineae</taxon>
        <taxon>Omphalotaceae</taxon>
        <taxon>Lentinula</taxon>
    </lineage>
</organism>
<dbReference type="PANTHER" id="PTHR30520:SF6">
    <property type="entry name" value="FORMATE_NITRATE FAMILY TRANSPORTER (EUROFUNG)"/>
    <property type="match status" value="1"/>
</dbReference>
<feature type="transmembrane region" description="Helical" evidence="6">
    <location>
        <begin position="312"/>
        <end position="336"/>
    </location>
</feature>
<comment type="subcellular location">
    <subcellularLocation>
        <location evidence="1">Membrane</location>
        <topology evidence="1">Multi-pass membrane protein</topology>
    </subcellularLocation>
</comment>
<feature type="transmembrane region" description="Helical" evidence="6">
    <location>
        <begin position="161"/>
        <end position="185"/>
    </location>
</feature>
<protein>
    <submittedName>
        <fullName evidence="7">Formate nitrite transporter</fullName>
    </submittedName>
</protein>
<reference evidence="7 8" key="1">
    <citation type="submission" date="2016-08" db="EMBL/GenBank/DDBJ databases">
        <authorList>
            <consortium name="Lentinula edodes genome sequencing consortium"/>
            <person name="Sakamoto Y."/>
            <person name="Nakade K."/>
            <person name="Sato S."/>
            <person name="Yoshida Y."/>
            <person name="Miyazaki K."/>
            <person name="Natsume S."/>
            <person name="Konno N."/>
        </authorList>
    </citation>
    <scope>NUCLEOTIDE SEQUENCE [LARGE SCALE GENOMIC DNA]</scope>
    <source>
        <strain evidence="7 8">NBRC 111202</strain>
    </source>
</reference>
<comment type="similarity">
    <text evidence="5">Belongs to the FNT transporter (TC 1.A.16) family.</text>
</comment>
<evidence type="ECO:0000256" key="5">
    <source>
        <dbReference type="ARBA" id="ARBA00049660"/>
    </source>
</evidence>
<feature type="transmembrane region" description="Helical" evidence="6">
    <location>
        <begin position="231"/>
        <end position="252"/>
    </location>
</feature>
<sequence length="407" mass="45166">MHGGLGDEGLFSVGGGCYVTRKRGTAYYYLYATFLIHHKRPEYLRMPQKVIIKGDNEHTGFNLLIENNLEYDVHENNLRKRLTVRQLTPMPSLESTLKPDEVTLVLVQQAVTKHRMRYDMVFCKAVLAGLMLSFGALMNEIVSGGTPALSEASANPAIPKILGGFVFPSGFVLYSLYLTSFLQILNFAQDSDVRSGAFNQQYDGSANGHRERANSLVESSDKLAHCHVRHYLLGFVAAVLVHYSDILSSEPFFSGVQAFASKKAVVPQWHQIFLRGIGCNILVCIAIWLSVGARETVSKASMFVTAATVSRLFTMALIFVACSFDHVIANMFYIPLGIMFDTPSLSTANYIRKSLIATYLGNIVGAFIVWGPAVYFYIWNADYNNKKLEGTEAGTLKDIEAGYVKDE</sequence>
<dbReference type="Gene3D" id="1.20.1080.10">
    <property type="entry name" value="Glycerol uptake facilitator protein"/>
    <property type="match status" value="2"/>
</dbReference>
<keyword evidence="3 6" id="KW-1133">Transmembrane helix</keyword>
<dbReference type="PANTHER" id="PTHR30520">
    <property type="entry name" value="FORMATE TRANSPORTER-RELATED"/>
    <property type="match status" value="1"/>
</dbReference>
<keyword evidence="4 6" id="KW-0472">Membrane</keyword>
<name>A0A1Q3E3J4_LENED</name>
<dbReference type="GO" id="GO:0005886">
    <property type="term" value="C:plasma membrane"/>
    <property type="evidence" value="ECO:0007669"/>
    <property type="project" value="TreeGrafter"/>
</dbReference>
<feature type="transmembrane region" description="Helical" evidence="6">
    <location>
        <begin position="121"/>
        <end position="141"/>
    </location>
</feature>
<dbReference type="Proteomes" id="UP000188533">
    <property type="component" value="Unassembled WGS sequence"/>
</dbReference>
<evidence type="ECO:0000256" key="1">
    <source>
        <dbReference type="ARBA" id="ARBA00004141"/>
    </source>
</evidence>
<dbReference type="Pfam" id="PF01226">
    <property type="entry name" value="Form_Nir_trans"/>
    <property type="match status" value="2"/>
</dbReference>
<evidence type="ECO:0000313" key="8">
    <source>
        <dbReference type="Proteomes" id="UP000188533"/>
    </source>
</evidence>
<dbReference type="STRING" id="5353.A0A1Q3E3J4"/>
<evidence type="ECO:0000313" key="7">
    <source>
        <dbReference type="EMBL" id="GAW01803.1"/>
    </source>
</evidence>
<evidence type="ECO:0000256" key="2">
    <source>
        <dbReference type="ARBA" id="ARBA00022692"/>
    </source>
</evidence>
<dbReference type="GO" id="GO:0015707">
    <property type="term" value="P:nitrite transport"/>
    <property type="evidence" value="ECO:0007669"/>
    <property type="project" value="TreeGrafter"/>
</dbReference>
<feature type="transmembrane region" description="Helical" evidence="6">
    <location>
        <begin position="272"/>
        <end position="291"/>
    </location>
</feature>
<dbReference type="InterPro" id="IPR023271">
    <property type="entry name" value="Aquaporin-like"/>
</dbReference>
<dbReference type="AlphaFoldDB" id="A0A1Q3E3J4"/>
<keyword evidence="2 6" id="KW-0812">Transmembrane</keyword>
<dbReference type="GO" id="GO:0015513">
    <property type="term" value="F:high-affinity secondary active nitrite transmembrane transporter activity"/>
    <property type="evidence" value="ECO:0007669"/>
    <property type="project" value="TreeGrafter"/>
</dbReference>
<gene>
    <name evidence="7" type="ORF">LENED_003418</name>
</gene>
<reference evidence="7 8" key="2">
    <citation type="submission" date="2017-02" db="EMBL/GenBank/DDBJ databases">
        <title>A genome survey and senescence transcriptome analysis in Lentinula edodes.</title>
        <authorList>
            <person name="Sakamoto Y."/>
            <person name="Nakade K."/>
            <person name="Sato S."/>
            <person name="Yoshida Y."/>
            <person name="Miyazaki K."/>
            <person name="Natsume S."/>
            <person name="Konno N."/>
        </authorList>
    </citation>
    <scope>NUCLEOTIDE SEQUENCE [LARGE SCALE GENOMIC DNA]</scope>
    <source>
        <strain evidence="7 8">NBRC 111202</strain>
    </source>
</reference>
<keyword evidence="8" id="KW-1185">Reference proteome</keyword>
<feature type="transmembrane region" description="Helical" evidence="6">
    <location>
        <begin position="356"/>
        <end position="378"/>
    </location>
</feature>
<dbReference type="EMBL" id="BDGU01000073">
    <property type="protein sequence ID" value="GAW01803.1"/>
    <property type="molecule type" value="Genomic_DNA"/>
</dbReference>
<evidence type="ECO:0000256" key="4">
    <source>
        <dbReference type="ARBA" id="ARBA00023136"/>
    </source>
</evidence>
<evidence type="ECO:0000256" key="6">
    <source>
        <dbReference type="SAM" id="Phobius"/>
    </source>
</evidence>
<accession>A0A1Q3E3J4</accession>
<evidence type="ECO:0000256" key="3">
    <source>
        <dbReference type="ARBA" id="ARBA00022989"/>
    </source>
</evidence>
<dbReference type="InterPro" id="IPR000292">
    <property type="entry name" value="For/NO2_transpt"/>
</dbReference>
<comment type="caution">
    <text evidence="7">The sequence shown here is derived from an EMBL/GenBank/DDBJ whole genome shotgun (WGS) entry which is preliminary data.</text>
</comment>